<dbReference type="InterPro" id="IPR020097">
    <property type="entry name" value="PsdUridine_synth_TruA_a/b_dom"/>
</dbReference>
<dbReference type="PANTHER" id="PTHR11142">
    <property type="entry name" value="PSEUDOURIDYLATE SYNTHASE"/>
    <property type="match status" value="1"/>
</dbReference>
<dbReference type="HAMAP" id="MF_00171">
    <property type="entry name" value="TruA"/>
    <property type="match status" value="1"/>
</dbReference>
<dbReference type="GO" id="GO:0003723">
    <property type="term" value="F:RNA binding"/>
    <property type="evidence" value="ECO:0007669"/>
    <property type="project" value="InterPro"/>
</dbReference>
<dbReference type="Gene3D" id="3.30.70.660">
    <property type="entry name" value="Pseudouridine synthase I, catalytic domain, C-terminal subdomain"/>
    <property type="match status" value="1"/>
</dbReference>
<evidence type="ECO:0000259" key="4">
    <source>
        <dbReference type="Pfam" id="PF01416"/>
    </source>
</evidence>
<name>A0A6J7GL96_9ZZZZ</name>
<organism evidence="5">
    <name type="scientific">freshwater metagenome</name>
    <dbReference type="NCBI Taxonomy" id="449393"/>
    <lineage>
        <taxon>unclassified sequences</taxon>
        <taxon>metagenomes</taxon>
        <taxon>ecological metagenomes</taxon>
    </lineage>
</organism>
<dbReference type="GO" id="GO:0009982">
    <property type="term" value="F:pseudouridine synthase activity"/>
    <property type="evidence" value="ECO:0007669"/>
    <property type="project" value="InterPro"/>
</dbReference>
<dbReference type="SUPFAM" id="SSF55120">
    <property type="entry name" value="Pseudouridine synthase"/>
    <property type="match status" value="1"/>
</dbReference>
<dbReference type="FunFam" id="3.30.70.580:FF:000001">
    <property type="entry name" value="tRNA pseudouridine synthase A"/>
    <property type="match status" value="1"/>
</dbReference>
<dbReference type="InterPro" id="IPR020095">
    <property type="entry name" value="PsdUridine_synth_TruA_C"/>
</dbReference>
<evidence type="ECO:0000256" key="1">
    <source>
        <dbReference type="ARBA" id="ARBA00009375"/>
    </source>
</evidence>
<dbReference type="EMBL" id="CAFBMP010000025">
    <property type="protein sequence ID" value="CAB4905160.1"/>
    <property type="molecule type" value="Genomic_DNA"/>
</dbReference>
<dbReference type="CDD" id="cd02570">
    <property type="entry name" value="PseudoU_synth_EcTruA"/>
    <property type="match status" value="1"/>
</dbReference>
<evidence type="ECO:0000313" key="5">
    <source>
        <dbReference type="EMBL" id="CAB4905160.1"/>
    </source>
</evidence>
<dbReference type="InterPro" id="IPR020103">
    <property type="entry name" value="PsdUridine_synth_cat_dom_sf"/>
</dbReference>
<keyword evidence="2" id="KW-0819">tRNA processing</keyword>
<evidence type="ECO:0000256" key="2">
    <source>
        <dbReference type="ARBA" id="ARBA00022694"/>
    </source>
</evidence>
<gene>
    <name evidence="5" type="ORF">UFOPK3608_00581</name>
</gene>
<dbReference type="InterPro" id="IPR001406">
    <property type="entry name" value="PsdUridine_synth_TruA"/>
</dbReference>
<dbReference type="GO" id="GO:0031119">
    <property type="term" value="P:tRNA pseudouridine synthesis"/>
    <property type="evidence" value="ECO:0007669"/>
    <property type="project" value="TreeGrafter"/>
</dbReference>
<dbReference type="NCBIfam" id="TIGR00071">
    <property type="entry name" value="hisT_truA"/>
    <property type="match status" value="1"/>
</dbReference>
<dbReference type="PANTHER" id="PTHR11142:SF0">
    <property type="entry name" value="TRNA PSEUDOURIDINE SYNTHASE-LIKE 1"/>
    <property type="match status" value="1"/>
</dbReference>
<feature type="domain" description="Pseudouridine synthase I TruA alpha/beta" evidence="4">
    <location>
        <begin position="157"/>
        <end position="257"/>
    </location>
</feature>
<dbReference type="Gene3D" id="3.30.70.580">
    <property type="entry name" value="Pseudouridine synthase I, catalytic domain, N-terminal subdomain"/>
    <property type="match status" value="1"/>
</dbReference>
<comment type="similarity">
    <text evidence="1">Belongs to the tRNA pseudouridine synthase TruA family.</text>
</comment>
<accession>A0A6J7GL96</accession>
<evidence type="ECO:0000256" key="3">
    <source>
        <dbReference type="ARBA" id="ARBA00023235"/>
    </source>
</evidence>
<sequence length="280" mass="31840">MTKPTLEVESGFSRLRVDLTYDGTNFSGWAKQPAVRTIQEEVEKALSTITQSQVSTIVAGRTDAGVHAKHQVIHTDLPAQTNIDNLTFRLNQILDPDIRVLDSKWAPANFHARFTPISRTYQYKIIDAGKVTAPLDRYDSAEWFRALDVELMNAGSKLLLGEHDFFTFCKFREGGSTVKNLLKFQWHRDQNGVVIGEIQANSFRYNMVRNLVGAAVCVGEGRFKPEWMLESLRNKERLSDSYVFPAKGLTLINIEYPSPEHYLSNYENYLATQEINEDEG</sequence>
<proteinExistence type="inferred from homology"/>
<keyword evidence="3" id="KW-0413">Isomerase</keyword>
<dbReference type="PIRSF" id="PIRSF001430">
    <property type="entry name" value="tRNA_psdUrid_synth"/>
    <property type="match status" value="1"/>
</dbReference>
<dbReference type="AlphaFoldDB" id="A0A6J7GL96"/>
<protein>
    <submittedName>
        <fullName evidence="5">Unannotated protein</fullName>
    </submittedName>
</protein>
<feature type="domain" description="Pseudouridine synthase I TruA alpha/beta" evidence="4">
    <location>
        <begin position="21"/>
        <end position="114"/>
    </location>
</feature>
<reference evidence="5" key="1">
    <citation type="submission" date="2020-05" db="EMBL/GenBank/DDBJ databases">
        <authorList>
            <person name="Chiriac C."/>
            <person name="Salcher M."/>
            <person name="Ghai R."/>
            <person name="Kavagutti S V."/>
        </authorList>
    </citation>
    <scope>NUCLEOTIDE SEQUENCE</scope>
</reference>
<dbReference type="InterPro" id="IPR020094">
    <property type="entry name" value="TruA/RsuA/RluB/E/F_N"/>
</dbReference>
<dbReference type="Pfam" id="PF01416">
    <property type="entry name" value="PseudoU_synth_1"/>
    <property type="match status" value="2"/>
</dbReference>